<dbReference type="Gene3D" id="1.20.120.330">
    <property type="entry name" value="Nucleotidyltransferases domain 2"/>
    <property type="match status" value="1"/>
</dbReference>
<dbReference type="InterPro" id="IPR007842">
    <property type="entry name" value="HEPN_dom"/>
</dbReference>
<dbReference type="EMBL" id="LCEW01000049">
    <property type="protein sequence ID" value="KKS78837.1"/>
    <property type="molecule type" value="Genomic_DNA"/>
</dbReference>
<dbReference type="Pfam" id="PF05168">
    <property type="entry name" value="HEPN"/>
    <property type="match status" value="1"/>
</dbReference>
<feature type="domain" description="HEPN" evidence="1">
    <location>
        <begin position="16"/>
        <end position="123"/>
    </location>
</feature>
<proteinExistence type="predicted"/>
<reference evidence="2 3" key="1">
    <citation type="journal article" date="2015" name="Nature">
        <title>rRNA introns, odd ribosomes, and small enigmatic genomes across a large radiation of phyla.</title>
        <authorList>
            <person name="Brown C.T."/>
            <person name="Hug L.A."/>
            <person name="Thomas B.C."/>
            <person name="Sharon I."/>
            <person name="Castelle C.J."/>
            <person name="Singh A."/>
            <person name="Wilkins M.J."/>
            <person name="Williams K.H."/>
            <person name="Banfield J.F."/>
        </authorList>
    </citation>
    <scope>NUCLEOTIDE SEQUENCE [LARGE SCALE GENOMIC DNA]</scope>
</reference>
<sequence>MNLKRVKPDFHQINPWLKQAKKDLITAEKNLEIDPHWSLVIAYQIMLKVGLSLMFSFGVKPTGLGQHKTVVEYSSNKLGRQFTDIANQFERLRRKRHDFFYGHLIGISLTEAQMAIKAAKIMLFQVNKIVAGRNPQRKLL</sequence>
<dbReference type="STRING" id="1618369.UV54_C0049G0008"/>
<evidence type="ECO:0000313" key="2">
    <source>
        <dbReference type="EMBL" id="KKS78837.1"/>
    </source>
</evidence>
<gene>
    <name evidence="2" type="ORF">UV54_C0049G0008</name>
</gene>
<protein>
    <recommendedName>
        <fullName evidence="1">HEPN domain-containing protein</fullName>
    </recommendedName>
</protein>
<evidence type="ECO:0000313" key="3">
    <source>
        <dbReference type="Proteomes" id="UP000034213"/>
    </source>
</evidence>
<dbReference type="Proteomes" id="UP000034213">
    <property type="component" value="Unassembled WGS sequence"/>
</dbReference>
<accession>A0A0G1BZU1</accession>
<evidence type="ECO:0000259" key="1">
    <source>
        <dbReference type="Pfam" id="PF05168"/>
    </source>
</evidence>
<comment type="caution">
    <text evidence="2">The sequence shown here is derived from an EMBL/GenBank/DDBJ whole genome shotgun (WGS) entry which is preliminary data.</text>
</comment>
<name>A0A0G1BZU1_9BACT</name>
<organism evidence="2 3">
    <name type="scientific">Candidatus Beckwithbacteria bacterium GW2011_GWA2_43_10</name>
    <dbReference type="NCBI Taxonomy" id="1618369"/>
    <lineage>
        <taxon>Bacteria</taxon>
        <taxon>Candidatus Beckwithiibacteriota</taxon>
    </lineage>
</organism>
<dbReference type="AlphaFoldDB" id="A0A0G1BZU1"/>